<dbReference type="InterPro" id="IPR001656">
    <property type="entry name" value="PsdUridine_synth_TruD"/>
</dbReference>
<dbReference type="AlphaFoldDB" id="G0V0Q4"/>
<evidence type="ECO:0000313" key="1">
    <source>
        <dbReference type="EMBL" id="CCC95225.1"/>
    </source>
</evidence>
<dbReference type="Gene3D" id="3.30.2350.20">
    <property type="entry name" value="TruD, catalytic domain"/>
    <property type="match status" value="2"/>
</dbReference>
<dbReference type="InterPro" id="IPR020103">
    <property type="entry name" value="PsdUridine_synth_cat_dom_sf"/>
</dbReference>
<sequence>MMKVSSKGPIVRWALRKPTSGVVSCRPDWRHGRDLCDEEKNSGLLLRMRNICESPAGACHTPIAVVKAQSSDFQVNEVDAFGTVAVLKKAVKGRWRKISRQKTILVEDDSRTPFSDPSKSFSPRVQSYGEYMRVVGKLPRDTPVIRFVLYRDSHSLNSIENRLGYVLSLQPDCIFLRDVPGGSLGCITQHGVCIGVTKELLPHASRHYNLHPLIFDPHEYHGSDMLGKLLMASNGHHHRILLRCVEGNQDTLNPLMKALCERGFINYFWMDRFGVGTNRLFDMAVLASRGDFHRSLGALLHTVAECDNVHYNYFLRYMNADPTTVAGISKDWAAAAKHMRSQRWLVQLLKGLEEYHEDANHRDGAETRLGELWNGLPISGRARRSAAEFVWNAMASQRLISKGLSVAEGDIVRVRAHHRQPLSALKASPTGGNEYHLVTKEDEEKGIYEITDVVLPVPYGSACVNECLFPISAPVGHQLYEEFARKQNMPFLFSELIPPALSEPFEFYRPLVVKPQNLQVSVIKDPNSFTSLKSDLSVMQERKPIHVGEMDYSSRVREPCVYNVSERFAEKMKEIVRMHKGSNSLAISCYLPAQSSPFAMLREVFDLRHASFHDLYGVF</sequence>
<dbReference type="PANTHER" id="PTHR13326:SF26">
    <property type="entry name" value="TRUD DOMAIN-CONTAINING PROTEIN"/>
    <property type="match status" value="1"/>
</dbReference>
<dbReference type="InterPro" id="IPR042214">
    <property type="entry name" value="TruD_catalytic"/>
</dbReference>
<proteinExistence type="predicted"/>
<reference evidence="1" key="1">
    <citation type="journal article" date="2012" name="Proc. Natl. Acad. Sci. U.S.A.">
        <title>Antigenic diversity is generated by distinct evolutionary mechanisms in African trypanosome species.</title>
        <authorList>
            <person name="Jackson A.P."/>
            <person name="Berry A."/>
            <person name="Aslett M."/>
            <person name="Allison H.C."/>
            <person name="Burton P."/>
            <person name="Vavrova-Anderson J."/>
            <person name="Brown R."/>
            <person name="Browne H."/>
            <person name="Corton N."/>
            <person name="Hauser H."/>
            <person name="Gamble J."/>
            <person name="Gilderthorp R."/>
            <person name="Marcello L."/>
            <person name="McQuillan J."/>
            <person name="Otto T.D."/>
            <person name="Quail M.A."/>
            <person name="Sanders M.J."/>
            <person name="van Tonder A."/>
            <person name="Ginger M.L."/>
            <person name="Field M.C."/>
            <person name="Barry J.D."/>
            <person name="Hertz-Fowler C."/>
            <person name="Berriman M."/>
        </authorList>
    </citation>
    <scope>NUCLEOTIDE SEQUENCE</scope>
    <source>
        <strain evidence="1">IL3000</strain>
    </source>
</reference>
<dbReference type="VEuPathDB" id="TriTrypDB:TcIL3000.11.6510"/>
<dbReference type="GO" id="GO:0005634">
    <property type="term" value="C:nucleus"/>
    <property type="evidence" value="ECO:0007669"/>
    <property type="project" value="TreeGrafter"/>
</dbReference>
<dbReference type="GO" id="GO:0009982">
    <property type="term" value="F:pseudouridine synthase activity"/>
    <property type="evidence" value="ECO:0007669"/>
    <property type="project" value="InterPro"/>
</dbReference>
<organism evidence="1">
    <name type="scientific">Trypanosoma congolense (strain IL3000)</name>
    <dbReference type="NCBI Taxonomy" id="1068625"/>
    <lineage>
        <taxon>Eukaryota</taxon>
        <taxon>Discoba</taxon>
        <taxon>Euglenozoa</taxon>
        <taxon>Kinetoplastea</taxon>
        <taxon>Metakinetoplastina</taxon>
        <taxon>Trypanosomatida</taxon>
        <taxon>Trypanosomatidae</taxon>
        <taxon>Trypanosoma</taxon>
        <taxon>Nannomonas</taxon>
    </lineage>
</organism>
<gene>
    <name evidence="1" type="ORF">TCIL3000_11_6510</name>
</gene>
<evidence type="ECO:0008006" key="2">
    <source>
        <dbReference type="Google" id="ProtNLM"/>
    </source>
</evidence>
<dbReference type="PANTHER" id="PTHR13326">
    <property type="entry name" value="TRNA PSEUDOURIDINE SYNTHASE D"/>
    <property type="match status" value="1"/>
</dbReference>
<dbReference type="GO" id="GO:0001522">
    <property type="term" value="P:pseudouridine synthesis"/>
    <property type="evidence" value="ECO:0007669"/>
    <property type="project" value="InterPro"/>
</dbReference>
<dbReference type="SUPFAM" id="SSF55120">
    <property type="entry name" value="Pseudouridine synthase"/>
    <property type="match status" value="1"/>
</dbReference>
<dbReference type="GO" id="GO:0003723">
    <property type="term" value="F:RNA binding"/>
    <property type="evidence" value="ECO:0007669"/>
    <property type="project" value="InterPro"/>
</dbReference>
<dbReference type="EMBL" id="HE575324">
    <property type="protein sequence ID" value="CCC95225.1"/>
    <property type="molecule type" value="Genomic_DNA"/>
</dbReference>
<accession>G0V0Q4</accession>
<name>G0V0Q4_TRYCI</name>
<protein>
    <recommendedName>
        <fullName evidence="2">TRUD domain-containing protein</fullName>
    </recommendedName>
</protein>